<feature type="transmembrane region" description="Helical" evidence="3">
    <location>
        <begin position="429"/>
        <end position="447"/>
    </location>
</feature>
<feature type="transmembrane region" description="Helical" evidence="3">
    <location>
        <begin position="265"/>
        <end position="292"/>
    </location>
</feature>
<name>A0A9P5TIE1_GYMJU</name>
<feature type="transmembrane region" description="Helical" evidence="3">
    <location>
        <begin position="73"/>
        <end position="89"/>
    </location>
</feature>
<feature type="compositionally biased region" description="Polar residues" evidence="2">
    <location>
        <begin position="24"/>
        <end position="38"/>
    </location>
</feature>
<accession>A0A9P5TIE1</accession>
<comment type="subcellular location">
    <subcellularLocation>
        <location evidence="1">Membrane</location>
        <topology evidence="1">Multi-pass membrane protein</topology>
    </subcellularLocation>
</comment>
<evidence type="ECO:0000259" key="4">
    <source>
        <dbReference type="PROSITE" id="PS50850"/>
    </source>
</evidence>
<feature type="compositionally biased region" description="Basic and acidic residues" evidence="2">
    <location>
        <begin position="1"/>
        <end position="21"/>
    </location>
</feature>
<feature type="transmembrane region" description="Helical" evidence="3">
    <location>
        <begin position="138"/>
        <end position="155"/>
    </location>
</feature>
<dbReference type="EMBL" id="JADNYJ010000155">
    <property type="protein sequence ID" value="KAF8878807.1"/>
    <property type="molecule type" value="Genomic_DNA"/>
</dbReference>
<evidence type="ECO:0000256" key="3">
    <source>
        <dbReference type="SAM" id="Phobius"/>
    </source>
</evidence>
<evidence type="ECO:0000256" key="2">
    <source>
        <dbReference type="SAM" id="MobiDB-lite"/>
    </source>
</evidence>
<dbReference type="PANTHER" id="PTHR42910:SF1">
    <property type="entry name" value="MAJOR FACILITATOR SUPERFAMILY (MFS) PROFILE DOMAIN-CONTAINING PROTEIN"/>
    <property type="match status" value="1"/>
</dbReference>
<dbReference type="CDD" id="cd17324">
    <property type="entry name" value="MFS_NepI_like"/>
    <property type="match status" value="1"/>
</dbReference>
<dbReference type="GO" id="GO:0016020">
    <property type="term" value="C:membrane"/>
    <property type="evidence" value="ECO:0007669"/>
    <property type="project" value="UniProtKB-SubCell"/>
</dbReference>
<keyword evidence="6" id="KW-1185">Reference proteome</keyword>
<sequence>MSTEKEEICDASLRSDEEKGDQGLSYTQQPSPSDSVHQVSTSECSTKEFFYFPIPKNLRNDPERPFEFRWSRVFVYTFSTTILTGNLYYCQPLLIEMAKTFDVSYERVSRIPTCVQAGYAVGLFILCPLGDIFRRRQLVLALVFLTTFLTVGLAVTRNVVVFEVLSLIVGLANVAPQILIPLVAETAPLEKRGFAFSVVLSGLMFGILLARVIAGIIGQFALWRTVYYTAVGIQAVVLGALYFTLPDHLPKVVSIPYWKVHWTMIVLAVTEPIAVQALIMNLGASAAFAYYWVSLTFLLGGPPYYYSTLVIGLFGLVGMAGVAAGPLSGRFVDRLLPWHANLIALIFLLAFSGVQVAAGGIHIAAVIISCFGLDAFQQMQNVAIPNQLFSISRTAISRLNALYMVSYYVGQMIGTSAGAQIFVQYGWRAAALFGLSLYVMQLFALLVRGPHCSRKTWFGYEGGVRTQPRGRAEQTSIQE</sequence>
<reference evidence="5" key="1">
    <citation type="submission" date="2020-11" db="EMBL/GenBank/DDBJ databases">
        <authorList>
            <consortium name="DOE Joint Genome Institute"/>
            <person name="Ahrendt S."/>
            <person name="Riley R."/>
            <person name="Andreopoulos W."/>
            <person name="LaButti K."/>
            <person name="Pangilinan J."/>
            <person name="Ruiz-duenas F.J."/>
            <person name="Barrasa J.M."/>
            <person name="Sanchez-Garcia M."/>
            <person name="Camarero S."/>
            <person name="Miyauchi S."/>
            <person name="Serrano A."/>
            <person name="Linde D."/>
            <person name="Babiker R."/>
            <person name="Drula E."/>
            <person name="Ayuso-Fernandez I."/>
            <person name="Pacheco R."/>
            <person name="Padilla G."/>
            <person name="Ferreira P."/>
            <person name="Barriuso J."/>
            <person name="Kellner H."/>
            <person name="Castanera R."/>
            <person name="Alfaro M."/>
            <person name="Ramirez L."/>
            <person name="Pisabarro A.G."/>
            <person name="Kuo A."/>
            <person name="Tritt A."/>
            <person name="Lipzen A."/>
            <person name="He G."/>
            <person name="Yan M."/>
            <person name="Ng V."/>
            <person name="Cullen D."/>
            <person name="Martin F."/>
            <person name="Rosso M.-N."/>
            <person name="Henrissat B."/>
            <person name="Hibbett D."/>
            <person name="Martinez A.T."/>
            <person name="Grigoriev I.V."/>
        </authorList>
    </citation>
    <scope>NUCLEOTIDE SEQUENCE</scope>
    <source>
        <strain evidence="5">AH 44721</strain>
    </source>
</reference>
<evidence type="ECO:0000313" key="6">
    <source>
        <dbReference type="Proteomes" id="UP000724874"/>
    </source>
</evidence>
<dbReference type="InterPro" id="IPR011701">
    <property type="entry name" value="MFS"/>
</dbReference>
<feature type="transmembrane region" description="Helical" evidence="3">
    <location>
        <begin position="400"/>
        <end position="423"/>
    </location>
</feature>
<dbReference type="GO" id="GO:0022857">
    <property type="term" value="F:transmembrane transporter activity"/>
    <property type="evidence" value="ECO:0007669"/>
    <property type="project" value="InterPro"/>
</dbReference>
<protein>
    <submittedName>
        <fullName evidence="5">MFS DHA1 transporter</fullName>
    </submittedName>
</protein>
<dbReference type="PANTHER" id="PTHR42910">
    <property type="entry name" value="TRANSPORTER SCO4007-RELATED"/>
    <property type="match status" value="1"/>
</dbReference>
<dbReference type="SUPFAM" id="SSF103473">
    <property type="entry name" value="MFS general substrate transporter"/>
    <property type="match status" value="1"/>
</dbReference>
<dbReference type="OrthoDB" id="2105912at2759"/>
<feature type="transmembrane region" description="Helical" evidence="3">
    <location>
        <begin position="304"/>
        <end position="323"/>
    </location>
</feature>
<proteinExistence type="predicted"/>
<evidence type="ECO:0000256" key="1">
    <source>
        <dbReference type="ARBA" id="ARBA00004141"/>
    </source>
</evidence>
<keyword evidence="3" id="KW-0472">Membrane</keyword>
<feature type="transmembrane region" description="Helical" evidence="3">
    <location>
        <begin position="226"/>
        <end position="245"/>
    </location>
</feature>
<dbReference type="PROSITE" id="PS50850">
    <property type="entry name" value="MFS"/>
    <property type="match status" value="1"/>
</dbReference>
<dbReference type="InterPro" id="IPR020846">
    <property type="entry name" value="MFS_dom"/>
</dbReference>
<keyword evidence="3" id="KW-1133">Transmembrane helix</keyword>
<evidence type="ECO:0000313" key="5">
    <source>
        <dbReference type="EMBL" id="KAF8878807.1"/>
    </source>
</evidence>
<keyword evidence="3" id="KW-0812">Transmembrane</keyword>
<organism evidence="5 6">
    <name type="scientific">Gymnopilus junonius</name>
    <name type="common">Spectacular rustgill mushroom</name>
    <name type="synonym">Gymnopilus spectabilis subsp. junonius</name>
    <dbReference type="NCBI Taxonomy" id="109634"/>
    <lineage>
        <taxon>Eukaryota</taxon>
        <taxon>Fungi</taxon>
        <taxon>Dikarya</taxon>
        <taxon>Basidiomycota</taxon>
        <taxon>Agaricomycotina</taxon>
        <taxon>Agaricomycetes</taxon>
        <taxon>Agaricomycetidae</taxon>
        <taxon>Agaricales</taxon>
        <taxon>Agaricineae</taxon>
        <taxon>Hymenogastraceae</taxon>
        <taxon>Gymnopilus</taxon>
    </lineage>
</organism>
<feature type="transmembrane region" description="Helical" evidence="3">
    <location>
        <begin position="335"/>
        <end position="354"/>
    </location>
</feature>
<dbReference type="Gene3D" id="1.20.1250.20">
    <property type="entry name" value="MFS general substrate transporter like domains"/>
    <property type="match status" value="1"/>
</dbReference>
<feature type="transmembrane region" description="Helical" evidence="3">
    <location>
        <begin position="194"/>
        <end position="220"/>
    </location>
</feature>
<dbReference type="AlphaFoldDB" id="A0A9P5TIE1"/>
<gene>
    <name evidence="5" type="ORF">CPB84DRAFT_1688195</name>
</gene>
<dbReference type="InterPro" id="IPR036259">
    <property type="entry name" value="MFS_trans_sf"/>
</dbReference>
<feature type="transmembrane region" description="Helical" evidence="3">
    <location>
        <begin position="161"/>
        <end position="182"/>
    </location>
</feature>
<feature type="region of interest" description="Disordered" evidence="2">
    <location>
        <begin position="1"/>
        <end position="38"/>
    </location>
</feature>
<dbReference type="Pfam" id="PF07690">
    <property type="entry name" value="MFS_1"/>
    <property type="match status" value="1"/>
</dbReference>
<comment type="caution">
    <text evidence="5">The sequence shown here is derived from an EMBL/GenBank/DDBJ whole genome shotgun (WGS) entry which is preliminary data.</text>
</comment>
<feature type="domain" description="Major facilitator superfamily (MFS) profile" evidence="4">
    <location>
        <begin position="65"/>
        <end position="452"/>
    </location>
</feature>
<dbReference type="Proteomes" id="UP000724874">
    <property type="component" value="Unassembled WGS sequence"/>
</dbReference>